<dbReference type="RefSeq" id="WP_188164415.1">
    <property type="nucleotide sequence ID" value="NZ_JACVVX010000002.1"/>
</dbReference>
<dbReference type="Gene3D" id="1.10.10.1320">
    <property type="entry name" value="Anti-sigma factor, zinc-finger domain"/>
    <property type="match status" value="1"/>
</dbReference>
<protein>
    <submittedName>
        <fullName evidence="2">Cupin domain-containing protein</fullName>
    </submittedName>
</protein>
<dbReference type="InterPro" id="IPR025979">
    <property type="entry name" value="ChrR-like_cupin_dom"/>
</dbReference>
<reference evidence="2" key="1">
    <citation type="submission" date="2020-09" db="EMBL/GenBank/DDBJ databases">
        <title>Genome seq and assembly of Tianweitania sp.</title>
        <authorList>
            <person name="Chhetri G."/>
        </authorList>
    </citation>
    <scope>NUCLEOTIDE SEQUENCE</scope>
    <source>
        <strain evidence="2">Rool2</strain>
    </source>
</reference>
<dbReference type="Pfam" id="PF12973">
    <property type="entry name" value="Cupin_7"/>
    <property type="match status" value="1"/>
</dbReference>
<accession>A0A8J6U1X1</accession>
<evidence type="ECO:0000313" key="3">
    <source>
        <dbReference type="Proteomes" id="UP000643405"/>
    </source>
</evidence>
<dbReference type="InterPro" id="IPR014710">
    <property type="entry name" value="RmlC-like_jellyroll"/>
</dbReference>
<dbReference type="Gene3D" id="2.60.120.10">
    <property type="entry name" value="Jelly Rolls"/>
    <property type="match status" value="1"/>
</dbReference>
<gene>
    <name evidence="2" type="ORF">ICI42_10155</name>
</gene>
<dbReference type="CDD" id="cd20301">
    <property type="entry name" value="cupin_ChrR"/>
    <property type="match status" value="1"/>
</dbReference>
<dbReference type="SUPFAM" id="SSF51182">
    <property type="entry name" value="RmlC-like cupins"/>
    <property type="match status" value="1"/>
</dbReference>
<dbReference type="InterPro" id="IPR012807">
    <property type="entry name" value="Anti-sigma_ChrR"/>
</dbReference>
<name>A0A8J6U1X1_9HYPH</name>
<dbReference type="EMBL" id="JACVVX010000002">
    <property type="protein sequence ID" value="MBD0415018.1"/>
    <property type="molecule type" value="Genomic_DNA"/>
</dbReference>
<organism evidence="2 3">
    <name type="scientific">Oryzicola mucosus</name>
    <dbReference type="NCBI Taxonomy" id="2767425"/>
    <lineage>
        <taxon>Bacteria</taxon>
        <taxon>Pseudomonadati</taxon>
        <taxon>Pseudomonadota</taxon>
        <taxon>Alphaproteobacteria</taxon>
        <taxon>Hyphomicrobiales</taxon>
        <taxon>Phyllobacteriaceae</taxon>
        <taxon>Oryzicola</taxon>
    </lineage>
</organism>
<evidence type="ECO:0000313" key="2">
    <source>
        <dbReference type="EMBL" id="MBD0415018.1"/>
    </source>
</evidence>
<dbReference type="InterPro" id="IPR011051">
    <property type="entry name" value="RmlC_Cupin_sf"/>
</dbReference>
<dbReference type="AlphaFoldDB" id="A0A8J6U1X1"/>
<dbReference type="NCBIfam" id="TIGR02451">
    <property type="entry name" value="anti_sig_ChrR"/>
    <property type="match status" value="1"/>
</dbReference>
<dbReference type="Proteomes" id="UP000643405">
    <property type="component" value="Unassembled WGS sequence"/>
</dbReference>
<dbReference type="InterPro" id="IPR041916">
    <property type="entry name" value="Anti_sigma_zinc_sf"/>
</dbReference>
<keyword evidence="3" id="KW-1185">Reference proteome</keyword>
<comment type="caution">
    <text evidence="2">The sequence shown here is derived from an EMBL/GenBank/DDBJ whole genome shotgun (WGS) entry which is preliminary data.</text>
</comment>
<evidence type="ECO:0000259" key="1">
    <source>
        <dbReference type="Pfam" id="PF12973"/>
    </source>
</evidence>
<feature type="domain" description="ChrR-like cupin" evidence="1">
    <location>
        <begin position="102"/>
        <end position="189"/>
    </location>
</feature>
<proteinExistence type="predicted"/>
<sequence length="213" mass="23079">MSERVDINELEDLLVGYAAGTLPIPAHVLVAAHLEMNPERQRFVDAIETLSGDALSDQAPIDLSDGDARLRTIIGQPPLPSPPPLDDPVFPKALRAFAGFSSNEIPWRTKLPGLKEYSFGDIDGCETALLWARAGRALPDHTHEGRELTLVLSGSFSDKRGCFERGDISIADEMLDHRPVAGKDGPCLCLSVIEGKLRLTGSLFRKLGDIIGT</sequence>